<accession>A0A4Q1BEM1</accession>
<reference evidence="2 3" key="1">
    <citation type="submission" date="2016-06" db="EMBL/GenBank/DDBJ databases">
        <title>Evolution of pathogenesis and genome organization in the Tremellales.</title>
        <authorList>
            <person name="Cuomo C."/>
            <person name="Litvintseva A."/>
            <person name="Heitman J."/>
            <person name="Chen Y."/>
            <person name="Sun S."/>
            <person name="Springer D."/>
            <person name="Dromer F."/>
            <person name="Young S."/>
            <person name="Zeng Q."/>
            <person name="Chapman S."/>
            <person name="Gujja S."/>
            <person name="Saif S."/>
            <person name="Birren B."/>
        </authorList>
    </citation>
    <scope>NUCLEOTIDE SEQUENCE [LARGE SCALE GENOMIC DNA]</scope>
    <source>
        <strain evidence="2 3">ATCC 28783</strain>
    </source>
</reference>
<proteinExistence type="predicted"/>
<feature type="region of interest" description="Disordered" evidence="1">
    <location>
        <begin position="56"/>
        <end position="78"/>
    </location>
</feature>
<dbReference type="AlphaFoldDB" id="A0A4Q1BEM1"/>
<feature type="compositionally biased region" description="Polar residues" evidence="1">
    <location>
        <begin position="60"/>
        <end position="70"/>
    </location>
</feature>
<organism evidence="2 3">
    <name type="scientific">Tremella mesenterica</name>
    <name type="common">Jelly fungus</name>
    <dbReference type="NCBI Taxonomy" id="5217"/>
    <lineage>
        <taxon>Eukaryota</taxon>
        <taxon>Fungi</taxon>
        <taxon>Dikarya</taxon>
        <taxon>Basidiomycota</taxon>
        <taxon>Agaricomycotina</taxon>
        <taxon>Tremellomycetes</taxon>
        <taxon>Tremellales</taxon>
        <taxon>Tremellaceae</taxon>
        <taxon>Tremella</taxon>
    </lineage>
</organism>
<keyword evidence="3" id="KW-1185">Reference proteome</keyword>
<evidence type="ECO:0000313" key="2">
    <source>
        <dbReference type="EMBL" id="RXK36624.1"/>
    </source>
</evidence>
<protein>
    <submittedName>
        <fullName evidence="2">Uncharacterized protein</fullName>
    </submittedName>
</protein>
<dbReference type="VEuPathDB" id="FungiDB:TREMEDRAFT_65101"/>
<name>A0A4Q1BEM1_TREME</name>
<feature type="region of interest" description="Disordered" evidence="1">
    <location>
        <begin position="106"/>
        <end position="137"/>
    </location>
</feature>
<evidence type="ECO:0000256" key="1">
    <source>
        <dbReference type="SAM" id="MobiDB-lite"/>
    </source>
</evidence>
<evidence type="ECO:0000313" key="3">
    <source>
        <dbReference type="Proteomes" id="UP000289152"/>
    </source>
</evidence>
<dbReference type="InParanoid" id="A0A4Q1BEM1"/>
<dbReference type="Proteomes" id="UP000289152">
    <property type="component" value="Unassembled WGS sequence"/>
</dbReference>
<gene>
    <name evidence="2" type="ORF">M231_06087</name>
</gene>
<dbReference type="EMBL" id="SDIL01000091">
    <property type="protein sequence ID" value="RXK36624.1"/>
    <property type="molecule type" value="Genomic_DNA"/>
</dbReference>
<sequence>MFPVVIIPVIQSSPIPAHALLAPNSGDSTQGSMEAVIQTLIDYFPPVQEQLDKLRKDKTSGATISGGRTTPENHEEDTEAMDSYVLSLLGTQPEMDPSGAARIRSDLTRDIPLRSGLTPSADPARGKLAPAPDQEPTESLWARLKITTKTHHDNTTSENLADRQKTHSKYVESFAAVFGKPFSQSSRKMNEELKTFEGSRGDLLEHTRRDEADDPLIFSGIVNCETLEMRLFESNRYTPIRTLLKEAYQLLKLRIIPSVTLGAFTDSNGVLHTYLIPQGDIDTISRHISESKKESSLLLYLVHTCQ</sequence>
<comment type="caution">
    <text evidence="2">The sequence shown here is derived from an EMBL/GenBank/DDBJ whole genome shotgun (WGS) entry which is preliminary data.</text>
</comment>